<dbReference type="AlphaFoldDB" id="Q5NZP3"/>
<keyword evidence="1" id="KW-0812">Transmembrane</keyword>
<accession>Q5NZP3</accession>
<organism evidence="2 3">
    <name type="scientific">Aromatoleum aromaticum (strain DSM 19018 / LMG 30748 / EbN1)</name>
    <name type="common">Azoarcus sp. (strain EbN1)</name>
    <dbReference type="NCBI Taxonomy" id="76114"/>
    <lineage>
        <taxon>Bacteria</taxon>
        <taxon>Pseudomonadati</taxon>
        <taxon>Pseudomonadota</taxon>
        <taxon>Betaproteobacteria</taxon>
        <taxon>Rhodocyclales</taxon>
        <taxon>Rhodocyclaceae</taxon>
        <taxon>Aromatoleum</taxon>
    </lineage>
</organism>
<proteinExistence type="predicted"/>
<evidence type="ECO:0000256" key="1">
    <source>
        <dbReference type="SAM" id="Phobius"/>
    </source>
</evidence>
<feature type="transmembrane region" description="Helical" evidence="1">
    <location>
        <begin position="226"/>
        <end position="243"/>
    </location>
</feature>
<keyword evidence="1" id="KW-0472">Membrane</keyword>
<feature type="transmembrane region" description="Helical" evidence="1">
    <location>
        <begin position="86"/>
        <end position="103"/>
    </location>
</feature>
<feature type="transmembrane region" description="Helical" evidence="1">
    <location>
        <begin position="12"/>
        <end position="34"/>
    </location>
</feature>
<feature type="transmembrane region" description="Helical" evidence="1">
    <location>
        <begin position="172"/>
        <end position="190"/>
    </location>
</feature>
<feature type="transmembrane region" description="Helical" evidence="1">
    <location>
        <begin position="40"/>
        <end position="60"/>
    </location>
</feature>
<gene>
    <name evidence="2" type="ORF">ebA5880</name>
</gene>
<dbReference type="KEGG" id="eba:ebA5880"/>
<feature type="transmembrane region" description="Helical" evidence="1">
    <location>
        <begin position="196"/>
        <end position="214"/>
    </location>
</feature>
<keyword evidence="3" id="KW-1185">Reference proteome</keyword>
<dbReference type="Proteomes" id="UP000006552">
    <property type="component" value="Chromosome"/>
</dbReference>
<feature type="transmembrane region" description="Helical" evidence="1">
    <location>
        <begin position="351"/>
        <end position="375"/>
    </location>
</feature>
<evidence type="ECO:0000313" key="2">
    <source>
        <dbReference type="EMBL" id="CAI09471.1"/>
    </source>
</evidence>
<sequence>MLSPIPRRTQFLPIRISIVYLFSTFFIFLSSNLLEKVESISMLSLYVISVYLFLYIGYAFGVSTKRNKYLATTEPTQKQLTRIKRLLLIGMLYLLAWGINQIVDFGGNSVSQVLNTISNPGAAYSAKFEVYERRVATGEVNRLTQLLIIFSVFYAAFIPTLVVYWRYLNRHIRTLSIASIIIYILSFLFIGTQKGIGDVFIHILAGALILSGMQLLKIDRRQKIKLARAGAILLALVFSYMAFNQSSRAEEFGLTTTLMAGDVSNTWISHIFGRDAALGIYTIIGYPSHGYLGLSYNLSTDFEFSYGAGLSQALESYRYQFFGGTQNFLLTYPFRTEAITGWPAGMYWSTAFPWFASDVTFPGTVALMFVAGFYFSRVWLNCLTRRDILSFAMLGQLLTFIAFLPANNQVLMQRQGLWAVATLIAINIFRKLTHTGSPNRR</sequence>
<dbReference type="EMBL" id="CR555306">
    <property type="protein sequence ID" value="CAI09471.1"/>
    <property type="molecule type" value="Genomic_DNA"/>
</dbReference>
<dbReference type="HOGENOM" id="CLU_620610_0_0_4"/>
<feature type="transmembrane region" description="Helical" evidence="1">
    <location>
        <begin position="143"/>
        <end position="165"/>
    </location>
</feature>
<feature type="transmembrane region" description="Helical" evidence="1">
    <location>
        <begin position="416"/>
        <end position="433"/>
    </location>
</feature>
<dbReference type="eggNOG" id="ENOG50338CC">
    <property type="taxonomic scope" value="Bacteria"/>
</dbReference>
<dbReference type="STRING" id="76114.ebA5880"/>
<protein>
    <recommendedName>
        <fullName evidence="4">Oligosaccharide repeat unit polymerase</fullName>
    </recommendedName>
</protein>
<evidence type="ECO:0008006" key="4">
    <source>
        <dbReference type="Google" id="ProtNLM"/>
    </source>
</evidence>
<reference evidence="2 3" key="1">
    <citation type="journal article" date="2005" name="Arch. Microbiol.">
        <title>The genome sequence of an anaerobic aromatic-degrading denitrifying bacterium, strain EbN1.</title>
        <authorList>
            <person name="Rabus R."/>
            <person name="Kube M."/>
            <person name="Heider J."/>
            <person name="Beck A."/>
            <person name="Heitmann K."/>
            <person name="Widdel F."/>
            <person name="Reinhardt R."/>
        </authorList>
    </citation>
    <scope>NUCLEOTIDE SEQUENCE [LARGE SCALE GENOMIC DNA]</scope>
    <source>
        <strain evidence="2 3">EbN1</strain>
    </source>
</reference>
<evidence type="ECO:0000313" key="3">
    <source>
        <dbReference type="Proteomes" id="UP000006552"/>
    </source>
</evidence>
<keyword evidence="1" id="KW-1133">Transmembrane helix</keyword>
<name>Q5NZP3_AROAE</name>
<feature type="transmembrane region" description="Helical" evidence="1">
    <location>
        <begin position="387"/>
        <end position="404"/>
    </location>
</feature>